<dbReference type="GO" id="GO:0005975">
    <property type="term" value="P:carbohydrate metabolic process"/>
    <property type="evidence" value="ECO:0007669"/>
    <property type="project" value="InterPro"/>
</dbReference>
<feature type="domain" description="Glycosyltransferase family 28 N-terminal" evidence="3">
    <location>
        <begin position="116"/>
        <end position="264"/>
    </location>
</feature>
<dbReference type="GO" id="GO:0016906">
    <property type="term" value="F:sterol 3-beta-glucosyltransferase activity"/>
    <property type="evidence" value="ECO:0007669"/>
    <property type="project" value="UniProtKB-ARBA"/>
</dbReference>
<name>S3DM89_GLAL2</name>
<keyword evidence="6" id="KW-1185">Reference proteome</keyword>
<dbReference type="PANTHER" id="PTHR48050">
    <property type="entry name" value="STEROL 3-BETA-GLUCOSYLTRANSFERASE"/>
    <property type="match status" value="1"/>
</dbReference>
<dbReference type="InterPro" id="IPR010610">
    <property type="entry name" value="EryCIII-like_C"/>
</dbReference>
<keyword evidence="1 5" id="KW-0808">Transferase</keyword>
<organism evidence="5 6">
    <name type="scientific">Glarea lozoyensis (strain ATCC 20868 / MF5171)</name>
    <dbReference type="NCBI Taxonomy" id="1116229"/>
    <lineage>
        <taxon>Eukaryota</taxon>
        <taxon>Fungi</taxon>
        <taxon>Dikarya</taxon>
        <taxon>Ascomycota</taxon>
        <taxon>Pezizomycotina</taxon>
        <taxon>Leotiomycetes</taxon>
        <taxon>Helotiales</taxon>
        <taxon>Helotiaceae</taxon>
        <taxon>Glarea</taxon>
    </lineage>
</organism>
<dbReference type="PANTHER" id="PTHR48050:SF27">
    <property type="entry name" value="GLUCOSYLTRANSFERASE, PUTATIVE (AFU_ORTHOLOGUE AFUA_7G04880)-RELATED"/>
    <property type="match status" value="1"/>
</dbReference>
<dbReference type="InterPro" id="IPR004276">
    <property type="entry name" value="GlycoTrans_28_N"/>
</dbReference>
<protein>
    <submittedName>
        <fullName evidence="5">UDP-Glycosyltransferase/glycogen phosphorylase</fullName>
    </submittedName>
</protein>
<reference evidence="5 6" key="1">
    <citation type="journal article" date="2013" name="BMC Genomics">
        <title>Genomics-driven discovery of the pneumocandin biosynthetic gene cluster in the fungus Glarea lozoyensis.</title>
        <authorList>
            <person name="Chen L."/>
            <person name="Yue Q."/>
            <person name="Zhang X."/>
            <person name="Xiang M."/>
            <person name="Wang C."/>
            <person name="Li S."/>
            <person name="Che Y."/>
            <person name="Ortiz-Lopez F.J."/>
            <person name="Bills G.F."/>
            <person name="Liu X."/>
            <person name="An Z."/>
        </authorList>
    </citation>
    <scope>NUCLEOTIDE SEQUENCE [LARGE SCALE GENOMIC DNA]</scope>
    <source>
        <strain evidence="6">ATCC 20868 / MF5171</strain>
    </source>
</reference>
<dbReference type="SUPFAM" id="SSF53756">
    <property type="entry name" value="UDP-Glycosyltransferase/glycogen phosphorylase"/>
    <property type="match status" value="1"/>
</dbReference>
<dbReference type="Pfam" id="PF03033">
    <property type="entry name" value="Glyco_transf_28"/>
    <property type="match status" value="1"/>
</dbReference>
<dbReference type="Gene3D" id="3.40.50.2000">
    <property type="entry name" value="Glycogen Phosphorylase B"/>
    <property type="match status" value="2"/>
</dbReference>
<evidence type="ECO:0000256" key="2">
    <source>
        <dbReference type="SAM" id="MobiDB-lite"/>
    </source>
</evidence>
<evidence type="ECO:0000313" key="5">
    <source>
        <dbReference type="EMBL" id="EPE33196.1"/>
    </source>
</evidence>
<dbReference type="Proteomes" id="UP000016922">
    <property type="component" value="Unassembled WGS sequence"/>
</dbReference>
<dbReference type="OMA" id="PFLGMYK"/>
<feature type="compositionally biased region" description="Basic and acidic residues" evidence="2">
    <location>
        <begin position="74"/>
        <end position="99"/>
    </location>
</feature>
<proteinExistence type="predicted"/>
<feature type="domain" description="Erythromycin biosynthesis protein CIII-like C-terminal" evidence="4">
    <location>
        <begin position="435"/>
        <end position="526"/>
    </location>
</feature>
<dbReference type="KEGG" id="glz:GLAREA_06208"/>
<dbReference type="HOGENOM" id="CLU_000537_1_2_1"/>
<evidence type="ECO:0000313" key="6">
    <source>
        <dbReference type="Proteomes" id="UP000016922"/>
    </source>
</evidence>
<dbReference type="FunFam" id="3.40.50.2000:FF:000009">
    <property type="entry name" value="Sterol 3-beta-glucosyltransferase UGT80A2"/>
    <property type="match status" value="1"/>
</dbReference>
<feature type="region of interest" description="Disordered" evidence="2">
    <location>
        <begin position="1"/>
        <end position="110"/>
    </location>
</feature>
<dbReference type="eggNOG" id="KOG1192">
    <property type="taxonomic scope" value="Eukaryota"/>
</dbReference>
<feature type="compositionally biased region" description="Basic and acidic residues" evidence="2">
    <location>
        <begin position="1"/>
        <end position="44"/>
    </location>
</feature>
<dbReference type="CDD" id="cd03784">
    <property type="entry name" value="GT1_Gtf-like"/>
    <property type="match status" value="1"/>
</dbReference>
<dbReference type="GeneID" id="19465262"/>
<evidence type="ECO:0000259" key="4">
    <source>
        <dbReference type="Pfam" id="PF06722"/>
    </source>
</evidence>
<evidence type="ECO:0000256" key="1">
    <source>
        <dbReference type="ARBA" id="ARBA00022679"/>
    </source>
</evidence>
<dbReference type="EMBL" id="KE145358">
    <property type="protein sequence ID" value="EPE33196.1"/>
    <property type="molecule type" value="Genomic_DNA"/>
</dbReference>
<evidence type="ECO:0000259" key="3">
    <source>
        <dbReference type="Pfam" id="PF03033"/>
    </source>
</evidence>
<sequence length="831" mass="91757">MENEKGRGEKYGFHDEGHSNTERHANNENERHSTLGGRHEEDNASHASQEFDWEQPPAYEFQGSGPDVQTKVTAQDDGRVAIDFSQTEKLKIPIPDEPKPYTPPNINNSKPPSLNIVIQIVGSRGDIQPFIALGTALRSEGHRIRIATHDVFRDFVRESGLEFFPIGGDPTSLMAYMVKNPGIIPKFKTIMSGEISQKRKMIYTMLDGCWRSCIEPDPETNTPFVAESIIANPPSFAHVHCAEALGIPLHLMFTMPWSPTKAFPHPLANIERSNTDMTTMNFLSYALVEIMTWQGLADVINLWRRKTLSLDDIPLSMGPLICDSLQIPFTYCWSPAFVPKPPDWSNCLDVCGFFFREEPDYTPDEELDHFLRSGPPPVYIGFGSIVIDDPKKLTSILVDAVRACGTRAIISRGWSKLGSGLDERANPDILFLGDCPHEWLFKHVSCVVHHGGAGTTACGLLNGCPTTVVPFFGDQAFWGQMIAAAGAGPLPIHHRTLDQENLTQAIQYCTTPAARTAAAEISEQMRRENGIQTAVRSFHTNLPVEALRCDVLPDQVAVWRYSIKSKKQPKKLIKLSDEAAFQLVERKKIDPKRLKLYRSNPLSLENLRWEPISAGTNVLLDVMTNFTVGFSEIFTGPAKAFQSKENGGGGKQAAKTFGMGFGKMVGVLPKATLVDFPLALTEGLHQMPRLYGDTVRNHGKVRDWKSGGVVAGKNFGYGFMDGLSGTIIKPYKGAKENGWAGFGTGLAKGLGGLVAGPGSGMFGLFAYPFLGMYKSITTSAMTPTEQKIMLARQVYGSYMAREREKGGQREERRRMVGEGWERVGVVENVGV</sequence>
<accession>S3DM89</accession>
<gene>
    <name evidence="5" type="ORF">GLAREA_06208</name>
</gene>
<dbReference type="OrthoDB" id="5835829at2759"/>
<dbReference type="FunFam" id="3.40.50.2000:FF:000100">
    <property type="entry name" value="Glycosyltransferase family 1 protein"/>
    <property type="match status" value="1"/>
</dbReference>
<dbReference type="RefSeq" id="XP_008079813.1">
    <property type="nucleotide sequence ID" value="XM_008081622.1"/>
</dbReference>
<dbReference type="Pfam" id="PF06722">
    <property type="entry name" value="EryCIII-like_C"/>
    <property type="match status" value="1"/>
</dbReference>
<dbReference type="InterPro" id="IPR002213">
    <property type="entry name" value="UDP_glucos_trans"/>
</dbReference>
<dbReference type="InterPro" id="IPR050426">
    <property type="entry name" value="Glycosyltransferase_28"/>
</dbReference>
<dbReference type="AlphaFoldDB" id="S3DM89"/>